<dbReference type="Gene3D" id="4.10.60.10">
    <property type="entry name" value="Zinc finger, CCHC-type"/>
    <property type="match status" value="1"/>
</dbReference>
<keyword evidence="5" id="KW-1185">Reference proteome</keyword>
<dbReference type="Proteomes" id="UP000765509">
    <property type="component" value="Unassembled WGS sequence"/>
</dbReference>
<keyword evidence="2" id="KW-0862">Zinc</keyword>
<dbReference type="GO" id="GO:0003676">
    <property type="term" value="F:nucleic acid binding"/>
    <property type="evidence" value="ECO:0007669"/>
    <property type="project" value="InterPro"/>
</dbReference>
<organism evidence="4 5">
    <name type="scientific">Austropuccinia psidii MF-1</name>
    <dbReference type="NCBI Taxonomy" id="1389203"/>
    <lineage>
        <taxon>Eukaryota</taxon>
        <taxon>Fungi</taxon>
        <taxon>Dikarya</taxon>
        <taxon>Basidiomycota</taxon>
        <taxon>Pucciniomycotina</taxon>
        <taxon>Pucciniomycetes</taxon>
        <taxon>Pucciniales</taxon>
        <taxon>Sphaerophragmiaceae</taxon>
        <taxon>Austropuccinia</taxon>
    </lineage>
</organism>
<dbReference type="SMART" id="SM00343">
    <property type="entry name" value="ZnF_C2HC"/>
    <property type="match status" value="1"/>
</dbReference>
<evidence type="ECO:0000256" key="2">
    <source>
        <dbReference type="PROSITE-ProRule" id="PRU00047"/>
    </source>
</evidence>
<keyword evidence="2" id="KW-0863">Zinc-finger</keyword>
<dbReference type="SUPFAM" id="SSF57756">
    <property type="entry name" value="Retrovirus zinc finger-like domains"/>
    <property type="match status" value="1"/>
</dbReference>
<comment type="caution">
    <text evidence="4">The sequence shown here is derived from an EMBL/GenBank/DDBJ whole genome shotgun (WGS) entry which is preliminary data.</text>
</comment>
<proteinExistence type="predicted"/>
<evidence type="ECO:0000259" key="3">
    <source>
        <dbReference type="PROSITE" id="PS50158"/>
    </source>
</evidence>
<name>A0A9Q3ILI1_9BASI</name>
<evidence type="ECO:0000313" key="5">
    <source>
        <dbReference type="Proteomes" id="UP000765509"/>
    </source>
</evidence>
<dbReference type="GO" id="GO:0008270">
    <property type="term" value="F:zinc ion binding"/>
    <property type="evidence" value="ECO:0007669"/>
    <property type="project" value="UniProtKB-KW"/>
</dbReference>
<gene>
    <name evidence="4" type="ORF">O181_083024</name>
</gene>
<evidence type="ECO:0000256" key="1">
    <source>
        <dbReference type="ARBA" id="ARBA00022664"/>
    </source>
</evidence>
<accession>A0A9Q3ILI1</accession>
<dbReference type="PROSITE" id="PS50158">
    <property type="entry name" value="ZF_CCHC"/>
    <property type="match status" value="1"/>
</dbReference>
<sequence>MTDTPTPTFPLRQCGRSKGTLNDLFVAQTKRTDNTEATLDQEYDPHFLWMAIAQVINTITPEMKLKVDGSNFSIWEDNMVMLFNDFLENPKYLTTTAGCTTYGEKLCHSILAHSVSNTICKSIIHIHPCSAIYAHLKSHYHILTYTSQVLLWTNLLSLQMKDEESATALVDRLLSKVCNFKNMHSSFREDHVLGILLQHATHSQPSISNLVMVTSQKKMAIPDKTNLLTFQKLHVADNNSTVEMGNNEFFEGSIDLEALCAMIQGTCHICKQQGHFARNCPKNPRKSQEQNQNTKTFQVYYPILSPSIMQPHATNMAPIHQPQPSSMWPNLYQPQYKSPVVKAWFIEMGAKEPDVTVLSTDIGHTKNFVGNVACY</sequence>
<dbReference type="InterPro" id="IPR036875">
    <property type="entry name" value="Znf_CCHC_sf"/>
</dbReference>
<protein>
    <recommendedName>
        <fullName evidence="3">CCHC-type domain-containing protein</fullName>
    </recommendedName>
</protein>
<evidence type="ECO:0000313" key="4">
    <source>
        <dbReference type="EMBL" id="MBW0543309.1"/>
    </source>
</evidence>
<dbReference type="InterPro" id="IPR001878">
    <property type="entry name" value="Znf_CCHC"/>
</dbReference>
<feature type="domain" description="CCHC-type" evidence="3">
    <location>
        <begin position="267"/>
        <end position="282"/>
    </location>
</feature>
<reference evidence="4" key="1">
    <citation type="submission" date="2021-03" db="EMBL/GenBank/DDBJ databases">
        <title>Draft genome sequence of rust myrtle Austropuccinia psidii MF-1, a brazilian biotype.</title>
        <authorList>
            <person name="Quecine M.C."/>
            <person name="Pachon D.M.R."/>
            <person name="Bonatelli M.L."/>
            <person name="Correr F.H."/>
            <person name="Franceschini L.M."/>
            <person name="Leite T.F."/>
            <person name="Margarido G.R.A."/>
            <person name="Almeida C.A."/>
            <person name="Ferrarezi J.A."/>
            <person name="Labate C.A."/>
        </authorList>
    </citation>
    <scope>NUCLEOTIDE SEQUENCE</scope>
    <source>
        <strain evidence="4">MF-1</strain>
    </source>
</reference>
<keyword evidence="1" id="KW-0507">mRNA processing</keyword>
<dbReference type="GO" id="GO:0006397">
    <property type="term" value="P:mRNA processing"/>
    <property type="evidence" value="ECO:0007669"/>
    <property type="project" value="UniProtKB-KW"/>
</dbReference>
<dbReference type="AlphaFoldDB" id="A0A9Q3ILI1"/>
<keyword evidence="2" id="KW-0479">Metal-binding</keyword>
<dbReference type="Pfam" id="PF00098">
    <property type="entry name" value="zf-CCHC"/>
    <property type="match status" value="1"/>
</dbReference>
<dbReference type="OrthoDB" id="3863715at2759"/>
<dbReference type="EMBL" id="AVOT02048074">
    <property type="protein sequence ID" value="MBW0543309.1"/>
    <property type="molecule type" value="Genomic_DNA"/>
</dbReference>